<dbReference type="Proteomes" id="UP000029004">
    <property type="component" value="Unassembled WGS sequence"/>
</dbReference>
<accession>A0A087DZK1</accession>
<dbReference type="Pfam" id="PF04326">
    <property type="entry name" value="SLFN_AlbA_2"/>
    <property type="match status" value="1"/>
</dbReference>
<keyword evidence="5" id="KW-1185">Reference proteome</keyword>
<dbReference type="InterPro" id="IPR038475">
    <property type="entry name" value="RecG_C_sf"/>
</dbReference>
<evidence type="ECO:0000256" key="1">
    <source>
        <dbReference type="SAM" id="MobiDB-lite"/>
    </source>
</evidence>
<evidence type="ECO:0000259" key="2">
    <source>
        <dbReference type="Pfam" id="PF01047"/>
    </source>
</evidence>
<proteinExistence type="predicted"/>
<evidence type="ECO:0000313" key="4">
    <source>
        <dbReference type="EMBL" id="KFJ00952.1"/>
    </source>
</evidence>
<dbReference type="GO" id="GO:0003678">
    <property type="term" value="F:DNA helicase activity"/>
    <property type="evidence" value="ECO:0007669"/>
    <property type="project" value="UniProtKB-EC"/>
</dbReference>
<dbReference type="InterPro" id="IPR038461">
    <property type="entry name" value="Schlafen_AlbA_2_dom_sf"/>
</dbReference>
<feature type="domain" description="Schlafen AlbA-2" evidence="3">
    <location>
        <begin position="21"/>
        <end position="140"/>
    </location>
</feature>
<dbReference type="InterPro" id="IPR036390">
    <property type="entry name" value="WH_DNA-bd_sf"/>
</dbReference>
<dbReference type="Pfam" id="PF13749">
    <property type="entry name" value="HATPase_c_4"/>
    <property type="match status" value="1"/>
</dbReference>
<reference evidence="4 5" key="1">
    <citation type="submission" date="2014-03" db="EMBL/GenBank/DDBJ databases">
        <title>Genomics of Bifidobacteria.</title>
        <authorList>
            <person name="Ventura M."/>
            <person name="Milani C."/>
            <person name="Lugli G.A."/>
        </authorList>
    </citation>
    <scope>NUCLEOTIDE SEQUENCE [LARGE SCALE GENOMIC DNA]</scope>
    <source>
        <strain evidence="4 5">DSM 23968</strain>
    </source>
</reference>
<dbReference type="InterPro" id="IPR036388">
    <property type="entry name" value="WH-like_DNA-bd_sf"/>
</dbReference>
<dbReference type="EC" id="3.6.4.12" evidence="4"/>
<feature type="domain" description="HTH marR-type" evidence="2">
    <location>
        <begin position="544"/>
        <end position="589"/>
    </location>
</feature>
<gene>
    <name evidence="4" type="ORF">BSTEL_0364</name>
</gene>
<name>A0A087DZK1_9BIFI</name>
<dbReference type="eggNOG" id="COG2865">
    <property type="taxonomic scope" value="Bacteria"/>
</dbReference>
<evidence type="ECO:0000259" key="3">
    <source>
        <dbReference type="Pfam" id="PF04326"/>
    </source>
</evidence>
<sequence>MWSEEEIDALLEPLRHADSDNQSVEVKEAVGGLPTSLPETVSAFSNGNGGTIVLGVSERHGFSPIDGFDAKSIADAMAQMCREKLMPPVRPVIEIAEYHGSQVVISVIDETDPLDKPCYVRNRGRYSGSFIRVWDGDRKLSQYEIDRLLENRAQPTYDREIVGEATVDDLDSNTVQGILHLCRRQRPRIFGTIPDDDALHMLGVTGIDGDGGTHPTLAGLLAAGKYPQQFLPRLNITFTRYQGYSKVFAGGVKYIDNRTFDGPIPEILEETLLATRRNMRIGGVLDGPLRKDTFEYPEEAIREAVVNAVMHRDYSPMARGGQIQVNMYADRLEILSPGGLYGAVTTDTIGMPGATSTRNQTLAKLLELTPFHGGTVAENRGTGFELITATLTENGNGAPEIADTLTAFRMTFRSADTARLPDSRRDRRYAAQGEQADVDYSASVGLDHGKVPKPTHPKIVPFPHGGIDVQDITDRELYDQTIKGTPWLEEPYARYMGIERKPMDGDEAMPATSPAIGADAPDGGTGSGTMPPHADAGYSPLEEALLTLIGEHGTMATPQLVEATGAPRSTVTYQLRKLLRSGAIERTQPARSPKQEYRLKAA</sequence>
<feature type="region of interest" description="Disordered" evidence="1">
    <location>
        <begin position="514"/>
        <end position="537"/>
    </location>
</feature>
<dbReference type="AlphaFoldDB" id="A0A087DZK1"/>
<dbReference type="GO" id="GO:0016787">
    <property type="term" value="F:hydrolase activity"/>
    <property type="evidence" value="ECO:0007669"/>
    <property type="project" value="UniProtKB-KW"/>
</dbReference>
<dbReference type="Gene3D" id="1.10.10.10">
    <property type="entry name" value="Winged helix-like DNA-binding domain superfamily/Winged helix DNA-binding domain"/>
    <property type="match status" value="1"/>
</dbReference>
<dbReference type="EMBL" id="JGZP01000004">
    <property type="protein sequence ID" value="KFJ00952.1"/>
    <property type="molecule type" value="Genomic_DNA"/>
</dbReference>
<dbReference type="STRING" id="762211.BSTEL_0364"/>
<dbReference type="Pfam" id="PF01047">
    <property type="entry name" value="MarR"/>
    <property type="match status" value="1"/>
</dbReference>
<dbReference type="GO" id="GO:0003700">
    <property type="term" value="F:DNA-binding transcription factor activity"/>
    <property type="evidence" value="ECO:0007669"/>
    <property type="project" value="InterPro"/>
</dbReference>
<dbReference type="Gene3D" id="3.30.565.60">
    <property type="match status" value="1"/>
</dbReference>
<dbReference type="InterPro" id="IPR007421">
    <property type="entry name" value="Schlafen_AlbA_2_dom"/>
</dbReference>
<dbReference type="SUPFAM" id="SSF46785">
    <property type="entry name" value="Winged helix' DNA-binding domain"/>
    <property type="match status" value="1"/>
</dbReference>
<dbReference type="RefSeq" id="WP_051922752.1">
    <property type="nucleotide sequence ID" value="NZ_JGZP01000004.1"/>
</dbReference>
<dbReference type="PANTHER" id="PTHR30595">
    <property type="entry name" value="GLPR-RELATED TRANSCRIPTIONAL REPRESSOR"/>
    <property type="match status" value="1"/>
</dbReference>
<dbReference type="OrthoDB" id="9805115at2"/>
<comment type="caution">
    <text evidence="4">The sequence shown here is derived from an EMBL/GenBank/DDBJ whole genome shotgun (WGS) entry which is preliminary data.</text>
</comment>
<dbReference type="Gene3D" id="3.30.950.30">
    <property type="entry name" value="Schlafen, AAA domain"/>
    <property type="match status" value="1"/>
</dbReference>
<organism evidence="4 5">
    <name type="scientific">Bifidobacterium stellenboschense</name>
    <dbReference type="NCBI Taxonomy" id="762211"/>
    <lineage>
        <taxon>Bacteria</taxon>
        <taxon>Bacillati</taxon>
        <taxon>Actinomycetota</taxon>
        <taxon>Actinomycetes</taxon>
        <taxon>Bifidobacteriales</taxon>
        <taxon>Bifidobacteriaceae</taxon>
        <taxon>Bifidobacterium</taxon>
    </lineage>
</organism>
<protein>
    <submittedName>
        <fullName evidence="4">Putative transcriptional regulator</fullName>
        <ecNumber evidence="4">3.6.4.12</ecNumber>
    </submittedName>
</protein>
<dbReference type="PANTHER" id="PTHR30595:SF6">
    <property type="entry name" value="SCHLAFEN ALBA-2 DOMAIN-CONTAINING PROTEIN"/>
    <property type="match status" value="1"/>
</dbReference>
<keyword evidence="4" id="KW-0378">Hydrolase</keyword>
<evidence type="ECO:0000313" key="5">
    <source>
        <dbReference type="Proteomes" id="UP000029004"/>
    </source>
</evidence>
<dbReference type="InterPro" id="IPR000835">
    <property type="entry name" value="HTH_MarR-typ"/>
</dbReference>